<name>A0A4R2T145_9FIRM</name>
<reference evidence="7 8" key="1">
    <citation type="submission" date="2019-03" db="EMBL/GenBank/DDBJ databases">
        <title>Genomic Encyclopedia of Type Strains, Phase IV (KMG-IV): sequencing the most valuable type-strain genomes for metagenomic binning, comparative biology and taxonomic classification.</title>
        <authorList>
            <person name="Goeker M."/>
        </authorList>
    </citation>
    <scope>NUCLEOTIDE SEQUENCE [LARGE SCALE GENOMIC DNA]</scope>
    <source>
        <strain evidence="7 8">DSM 100013</strain>
    </source>
</reference>
<evidence type="ECO:0000256" key="4">
    <source>
        <dbReference type="ARBA" id="ARBA00022989"/>
    </source>
</evidence>
<dbReference type="Proteomes" id="UP000295504">
    <property type="component" value="Unassembled WGS sequence"/>
</dbReference>
<evidence type="ECO:0000256" key="1">
    <source>
        <dbReference type="ARBA" id="ARBA00004651"/>
    </source>
</evidence>
<evidence type="ECO:0000256" key="5">
    <source>
        <dbReference type="ARBA" id="ARBA00023136"/>
    </source>
</evidence>
<feature type="transmembrane region" description="Helical" evidence="6">
    <location>
        <begin position="62"/>
        <end position="80"/>
    </location>
</feature>
<keyword evidence="8" id="KW-1185">Reference proteome</keyword>
<feature type="transmembrane region" description="Helical" evidence="6">
    <location>
        <begin position="92"/>
        <end position="108"/>
    </location>
</feature>
<organism evidence="7 8">
    <name type="scientific">Serpentinicella alkaliphila</name>
    <dbReference type="NCBI Taxonomy" id="1734049"/>
    <lineage>
        <taxon>Bacteria</taxon>
        <taxon>Bacillati</taxon>
        <taxon>Bacillota</taxon>
        <taxon>Clostridia</taxon>
        <taxon>Peptostreptococcales</taxon>
        <taxon>Natronincolaceae</taxon>
        <taxon>Serpentinicella</taxon>
    </lineage>
</organism>
<evidence type="ECO:0000256" key="6">
    <source>
        <dbReference type="SAM" id="Phobius"/>
    </source>
</evidence>
<sequence length="367" mass="40042">MFKLVKRSEVSKRKATGIKLIAILLALLTSAFFIMILDLNPMSVYISMINGAFGSAYRTKETIIKAIPLIISALGISIAFRMQFWNIGGEGQIMIGALSASFVALNFSQLPKPILLSLMITTGIIGGGLWALIPAFLKAKWGTNETIVTLMMNYIAIKWVTYLQYGPWKDPNSMGFPKIANFTDNAILPKFLGVHIGWIFALALVIFTYIFMKHSKKGYEIAVLGESENTARYAGINIQKTIITAMILSGGFSGLVGMIQASAVNNTLSVELSAGVGFTAIIVAWLSALKAPVILIVSILFAALLQGGSFIQTAFGIPQAAALLLQGMILFFVLGSEFFVRFKFERISKSKNDKQEMQEILVGREAK</sequence>
<keyword evidence="4 6" id="KW-1133">Transmembrane helix</keyword>
<feature type="transmembrane region" description="Helical" evidence="6">
    <location>
        <begin position="242"/>
        <end position="262"/>
    </location>
</feature>
<accession>A0A4R2T145</accession>
<proteinExistence type="predicted"/>
<keyword evidence="2" id="KW-1003">Cell membrane</keyword>
<feature type="transmembrane region" description="Helical" evidence="6">
    <location>
        <begin position="20"/>
        <end position="42"/>
    </location>
</feature>
<dbReference type="PANTHER" id="PTHR47089">
    <property type="entry name" value="ABC TRANSPORTER, PERMEASE PROTEIN"/>
    <property type="match status" value="1"/>
</dbReference>
<evidence type="ECO:0000313" key="7">
    <source>
        <dbReference type="EMBL" id="TCP95041.1"/>
    </source>
</evidence>
<dbReference type="OrthoDB" id="45037at2"/>
<feature type="transmembrane region" description="Helical" evidence="6">
    <location>
        <begin position="147"/>
        <end position="165"/>
    </location>
</feature>
<feature type="transmembrane region" description="Helical" evidence="6">
    <location>
        <begin position="114"/>
        <end position="135"/>
    </location>
</feature>
<dbReference type="InterPro" id="IPR001851">
    <property type="entry name" value="ABC_transp_permease"/>
</dbReference>
<comment type="subcellular location">
    <subcellularLocation>
        <location evidence="1">Cell membrane</location>
        <topology evidence="1">Multi-pass membrane protein</topology>
    </subcellularLocation>
</comment>
<protein>
    <submittedName>
        <fullName evidence="7">Nucleoside ABC transporter membrane protein</fullName>
    </submittedName>
</protein>
<dbReference type="EMBL" id="SLYC01000065">
    <property type="protein sequence ID" value="TCP95041.1"/>
    <property type="molecule type" value="Genomic_DNA"/>
</dbReference>
<feature type="transmembrane region" description="Helical" evidence="6">
    <location>
        <begin position="321"/>
        <end position="340"/>
    </location>
</feature>
<evidence type="ECO:0000256" key="2">
    <source>
        <dbReference type="ARBA" id="ARBA00022475"/>
    </source>
</evidence>
<dbReference type="GO" id="GO:0022857">
    <property type="term" value="F:transmembrane transporter activity"/>
    <property type="evidence" value="ECO:0007669"/>
    <property type="project" value="InterPro"/>
</dbReference>
<keyword evidence="3 6" id="KW-0812">Transmembrane</keyword>
<feature type="transmembrane region" description="Helical" evidence="6">
    <location>
        <begin position="191"/>
        <end position="212"/>
    </location>
</feature>
<dbReference type="AlphaFoldDB" id="A0A4R2T145"/>
<evidence type="ECO:0000313" key="8">
    <source>
        <dbReference type="Proteomes" id="UP000295504"/>
    </source>
</evidence>
<evidence type="ECO:0000256" key="3">
    <source>
        <dbReference type="ARBA" id="ARBA00022692"/>
    </source>
</evidence>
<dbReference type="RefSeq" id="WP_132849749.1">
    <property type="nucleotide sequence ID" value="NZ_CP058648.1"/>
</dbReference>
<dbReference type="CDD" id="cd06580">
    <property type="entry name" value="TM_PBP1_transp_TpRbsC_like"/>
    <property type="match status" value="1"/>
</dbReference>
<dbReference type="GO" id="GO:0005886">
    <property type="term" value="C:plasma membrane"/>
    <property type="evidence" value="ECO:0007669"/>
    <property type="project" value="UniProtKB-SubCell"/>
</dbReference>
<gene>
    <name evidence="7" type="ORF">EDD79_10656</name>
</gene>
<dbReference type="PANTHER" id="PTHR47089:SF1">
    <property type="entry name" value="GUANOSINE ABC TRANSPORTER PERMEASE PROTEIN NUPP"/>
    <property type="match status" value="1"/>
</dbReference>
<comment type="caution">
    <text evidence="7">The sequence shown here is derived from an EMBL/GenBank/DDBJ whole genome shotgun (WGS) entry which is preliminary data.</text>
</comment>
<feature type="transmembrane region" description="Helical" evidence="6">
    <location>
        <begin position="268"/>
        <end position="286"/>
    </location>
</feature>
<dbReference type="Pfam" id="PF02653">
    <property type="entry name" value="BPD_transp_2"/>
    <property type="match status" value="1"/>
</dbReference>
<keyword evidence="5 6" id="KW-0472">Membrane</keyword>
<feature type="transmembrane region" description="Helical" evidence="6">
    <location>
        <begin position="293"/>
        <end position="315"/>
    </location>
</feature>